<feature type="domain" description="Glycoside hydrolase 35 catalytic" evidence="5">
    <location>
        <begin position="12"/>
        <end position="313"/>
    </location>
</feature>
<gene>
    <name evidence="8" type="ORF">SAMN05443544_2634</name>
</gene>
<evidence type="ECO:0000256" key="3">
    <source>
        <dbReference type="ARBA" id="ARBA00023295"/>
    </source>
</evidence>
<keyword evidence="9" id="KW-1185">Reference proteome</keyword>
<reference evidence="9" key="1">
    <citation type="submission" date="2016-11" db="EMBL/GenBank/DDBJ databases">
        <authorList>
            <person name="Varghese N."/>
            <person name="Submissions S."/>
        </authorList>
    </citation>
    <scope>NUCLEOTIDE SEQUENCE [LARGE SCALE GENOMIC DNA]</scope>
    <source>
        <strain evidence="9">DSM 8595</strain>
    </source>
</reference>
<dbReference type="AlphaFoldDB" id="A0A1N6GJJ5"/>
<dbReference type="InterPro" id="IPR008979">
    <property type="entry name" value="Galactose-bd-like_sf"/>
</dbReference>
<evidence type="ECO:0000313" key="9">
    <source>
        <dbReference type="Proteomes" id="UP000184699"/>
    </source>
</evidence>
<evidence type="ECO:0000259" key="7">
    <source>
        <dbReference type="Pfam" id="PF21467"/>
    </source>
</evidence>
<dbReference type="Pfam" id="PF21467">
    <property type="entry name" value="BetaGal_gal-bd"/>
    <property type="match status" value="1"/>
</dbReference>
<dbReference type="InterPro" id="IPR017853">
    <property type="entry name" value="GH"/>
</dbReference>
<dbReference type="GO" id="GO:0005975">
    <property type="term" value="P:carbohydrate metabolic process"/>
    <property type="evidence" value="ECO:0007669"/>
    <property type="project" value="InterPro"/>
</dbReference>
<dbReference type="InterPro" id="IPR048913">
    <property type="entry name" value="BetaGal_gal-bd"/>
</dbReference>
<dbReference type="OrthoDB" id="9813184at2"/>
<proteinExistence type="inferred from homology"/>
<evidence type="ECO:0000313" key="8">
    <source>
        <dbReference type="EMBL" id="SIO07680.1"/>
    </source>
</evidence>
<dbReference type="InterPro" id="IPR048912">
    <property type="entry name" value="BetaGal1-like_ABD1"/>
</dbReference>
<dbReference type="InterPro" id="IPR001944">
    <property type="entry name" value="Glycoside_Hdrlase_35"/>
</dbReference>
<dbReference type="PRINTS" id="PR00742">
    <property type="entry name" value="GLHYDRLASE35"/>
</dbReference>
<dbReference type="EMBL" id="FSRJ01000003">
    <property type="protein sequence ID" value="SIO07680.1"/>
    <property type="molecule type" value="Genomic_DNA"/>
</dbReference>
<dbReference type="Gene3D" id="3.20.20.80">
    <property type="entry name" value="Glycosidases"/>
    <property type="match status" value="1"/>
</dbReference>
<evidence type="ECO:0000256" key="1">
    <source>
        <dbReference type="ARBA" id="ARBA00009809"/>
    </source>
</evidence>
<dbReference type="InterPro" id="IPR026283">
    <property type="entry name" value="B-gal_1-like"/>
</dbReference>
<dbReference type="GO" id="GO:0004565">
    <property type="term" value="F:beta-galactosidase activity"/>
    <property type="evidence" value="ECO:0007669"/>
    <property type="project" value="InterPro"/>
</dbReference>
<evidence type="ECO:0000259" key="5">
    <source>
        <dbReference type="Pfam" id="PF01301"/>
    </source>
</evidence>
<dbReference type="SUPFAM" id="SSF49785">
    <property type="entry name" value="Galactose-binding domain-like"/>
    <property type="match status" value="1"/>
</dbReference>
<dbReference type="InterPro" id="IPR031330">
    <property type="entry name" value="Gly_Hdrlase_35_cat"/>
</dbReference>
<dbReference type="Proteomes" id="UP000184699">
    <property type="component" value="Unassembled WGS sequence"/>
</dbReference>
<evidence type="ECO:0000256" key="2">
    <source>
        <dbReference type="ARBA" id="ARBA00022801"/>
    </source>
</evidence>
<dbReference type="PIRSF" id="PIRSF006336">
    <property type="entry name" value="B-gal"/>
    <property type="match status" value="1"/>
</dbReference>
<dbReference type="SUPFAM" id="SSF51445">
    <property type="entry name" value="(Trans)glycosidases"/>
    <property type="match status" value="1"/>
</dbReference>
<feature type="active site" description="Proton donor" evidence="4">
    <location>
        <position position="144"/>
    </location>
</feature>
<feature type="domain" description="Beta-galactosidase 1-like first all-beta" evidence="6">
    <location>
        <begin position="358"/>
        <end position="448"/>
    </location>
</feature>
<dbReference type="STRING" id="232089.SAMN05443544_2634"/>
<feature type="domain" description="Beta-galactosidase galactose-binding" evidence="7">
    <location>
        <begin position="487"/>
        <end position="545"/>
    </location>
</feature>
<dbReference type="Pfam" id="PF01301">
    <property type="entry name" value="Glyco_hydro_35"/>
    <property type="match status" value="1"/>
</dbReference>
<dbReference type="Pfam" id="PF21317">
    <property type="entry name" value="BetaGal_ABD_1"/>
    <property type="match status" value="1"/>
</dbReference>
<keyword evidence="3" id="KW-0326">Glycosidase</keyword>
<organism evidence="8 9">
    <name type="scientific">Agromyces cerinus subsp. cerinus</name>
    <dbReference type="NCBI Taxonomy" id="232089"/>
    <lineage>
        <taxon>Bacteria</taxon>
        <taxon>Bacillati</taxon>
        <taxon>Actinomycetota</taxon>
        <taxon>Actinomycetes</taxon>
        <taxon>Micrococcales</taxon>
        <taxon>Microbacteriaceae</taxon>
        <taxon>Agromyces</taxon>
    </lineage>
</organism>
<sequence length="569" mass="62054">MDTMDPSSRAPRVLAGAIHYFRSLPEQWPDLMRSMRAMGLNTVETYLAWNVHEPREGQWQRLDEITRFLDCAHAEGLRTIVRPGPYICAEWDNGGLPSWLTGRVGEHVRTSHPEFMAAVGRYLDAVVPTFVDHPSLLMVQVENEYGSFGTDAAYLAALARGLEERGVTVPLFTSDGWTDVCLSGGTVPGLRATVNFGSEADAAFAALARHRPDDPPFCMEFWNGWFDHWGRPRVTRSPQDAAGALAEIIDASGSVNIYMAHGGTNFGTGAGANHVDHDGVSEYRPTVTSYDYDAPLDERGAPTPKFHALREVLMTASDGSGVVDLPPLRPLMEEAVAPLTHVAEVDFEEHGRYAVAPTFEELGVDHGLVRYEVSIPGPRAPLPLELIELRDRAQVRVDGALVAVVERDGGTSTLPPVGGSARVSVTVESMGRVNYGPRLGETKGLRGLRQDNQWLNGFSVSSHALPELRELAWTAVSAQAGGESDGPRYYRADVELPEQADGYLEIPGGSKGYAWFNELCLGRYWNRGPQQRLFVPWPATRTGRNTVTVLELDALTDLTVAVGGTPALG</sequence>
<evidence type="ECO:0000259" key="6">
    <source>
        <dbReference type="Pfam" id="PF21317"/>
    </source>
</evidence>
<dbReference type="Gene3D" id="2.60.120.260">
    <property type="entry name" value="Galactose-binding domain-like"/>
    <property type="match status" value="2"/>
</dbReference>
<protein>
    <submittedName>
        <fullName evidence="8">Beta-galactosidase</fullName>
    </submittedName>
</protein>
<feature type="active site" description="Nucleophile" evidence="4">
    <location>
        <position position="220"/>
    </location>
</feature>
<evidence type="ECO:0000256" key="4">
    <source>
        <dbReference type="PIRSR" id="PIRSR006336-1"/>
    </source>
</evidence>
<keyword evidence="2" id="KW-0378">Hydrolase</keyword>
<accession>A0A1N6GJJ5</accession>
<comment type="similarity">
    <text evidence="1">Belongs to the glycosyl hydrolase 35 family.</text>
</comment>
<name>A0A1N6GJJ5_9MICO</name>
<dbReference type="PANTHER" id="PTHR23421">
    <property type="entry name" value="BETA-GALACTOSIDASE RELATED"/>
    <property type="match status" value="1"/>
</dbReference>